<dbReference type="AlphaFoldDB" id="A0A9W5YM37"/>
<dbReference type="InterPro" id="IPR036656">
    <property type="entry name" value="QCR9_sf"/>
</dbReference>
<keyword evidence="6 12" id="KW-0999">Mitochondrion inner membrane</keyword>
<evidence type="ECO:0000256" key="1">
    <source>
        <dbReference type="ARBA" id="ARBA00004434"/>
    </source>
</evidence>
<evidence type="ECO:0000256" key="6">
    <source>
        <dbReference type="ARBA" id="ARBA00022792"/>
    </source>
</evidence>
<keyword evidence="3 12" id="KW-0813">Transport</keyword>
<name>A0A9W5YM37_9EURO</name>
<keyword evidence="4 12" id="KW-0679">Respiratory chain</keyword>
<dbReference type="PANTHER" id="PTHR12980:SF0">
    <property type="entry name" value="CYTOCHROME B-C1 COMPLEX SUBUNIT 9"/>
    <property type="match status" value="1"/>
</dbReference>
<dbReference type="GO" id="GO:0045275">
    <property type="term" value="C:respiratory chain complex III"/>
    <property type="evidence" value="ECO:0007669"/>
    <property type="project" value="UniProtKB-UniRule"/>
</dbReference>
<accession>A0A9W5YM37</accession>
<evidence type="ECO:0000256" key="9">
    <source>
        <dbReference type="ARBA" id="ARBA00023128"/>
    </source>
</evidence>
<keyword evidence="8" id="KW-1133">Transmembrane helix</keyword>
<dbReference type="PANTHER" id="PTHR12980">
    <property type="entry name" value="UBIQUINOL-CYTOCHROME C REDUCTASE COMPLEX, SUBUNIT X"/>
    <property type="match status" value="1"/>
</dbReference>
<proteinExistence type="inferred from homology"/>
<keyword evidence="5" id="KW-0812">Transmembrane</keyword>
<dbReference type="FunFam" id="1.20.5.260:FF:000001">
    <property type="entry name" value="Cytochrome b-c1 complex subunit 9"/>
    <property type="match status" value="1"/>
</dbReference>
<evidence type="ECO:0000256" key="5">
    <source>
        <dbReference type="ARBA" id="ARBA00022692"/>
    </source>
</evidence>
<dbReference type="Pfam" id="PF05365">
    <property type="entry name" value="UCR_UQCRX_QCR9"/>
    <property type="match status" value="1"/>
</dbReference>
<comment type="function">
    <text evidence="12">Component of the ubiquinol-cytochrome c oxidoreductase, a multisubunit transmembrane complex that is part of the mitochondrial electron transport chain which drives oxidative phosphorylation. The complex plays an important role in the uptake of multiple carbon sources present in different host niches.</text>
</comment>
<protein>
    <recommendedName>
        <fullName evidence="11 12">Complex III subunit 9</fullName>
    </recommendedName>
</protein>
<dbReference type="GO" id="GO:0005743">
    <property type="term" value="C:mitochondrial inner membrane"/>
    <property type="evidence" value="ECO:0007669"/>
    <property type="project" value="UniProtKB-SubCell"/>
</dbReference>
<keyword evidence="7 12" id="KW-0249">Electron transport</keyword>
<evidence type="ECO:0000313" key="14">
    <source>
        <dbReference type="Proteomes" id="UP001143548"/>
    </source>
</evidence>
<keyword evidence="10" id="KW-0472">Membrane</keyword>
<keyword evidence="9 12" id="KW-0496">Mitochondrion</keyword>
<organism evidence="13 14">
    <name type="scientific">Aspergillus brasiliensis</name>
    <dbReference type="NCBI Taxonomy" id="319629"/>
    <lineage>
        <taxon>Eukaryota</taxon>
        <taxon>Fungi</taxon>
        <taxon>Dikarya</taxon>
        <taxon>Ascomycota</taxon>
        <taxon>Pezizomycotina</taxon>
        <taxon>Eurotiomycetes</taxon>
        <taxon>Eurotiomycetidae</taxon>
        <taxon>Eurotiales</taxon>
        <taxon>Aspergillaceae</taxon>
        <taxon>Aspergillus</taxon>
        <taxon>Aspergillus subgen. Circumdati</taxon>
    </lineage>
</organism>
<evidence type="ECO:0000313" key="13">
    <source>
        <dbReference type="EMBL" id="GKZ19859.1"/>
    </source>
</evidence>
<evidence type="ECO:0000256" key="2">
    <source>
        <dbReference type="ARBA" id="ARBA00007856"/>
    </source>
</evidence>
<comment type="caution">
    <text evidence="13">The sequence shown here is derived from an EMBL/GenBank/DDBJ whole genome shotgun (WGS) entry which is preliminary data.</text>
</comment>
<evidence type="ECO:0000256" key="11">
    <source>
        <dbReference type="ARBA" id="ARBA00044247"/>
    </source>
</evidence>
<evidence type="ECO:0000256" key="3">
    <source>
        <dbReference type="ARBA" id="ARBA00022448"/>
    </source>
</evidence>
<dbReference type="GO" id="GO:0006122">
    <property type="term" value="P:mitochondrial electron transport, ubiquinol to cytochrome c"/>
    <property type="evidence" value="ECO:0007669"/>
    <property type="project" value="UniProtKB-UniRule"/>
</dbReference>
<dbReference type="Proteomes" id="UP001143548">
    <property type="component" value="Unassembled WGS sequence"/>
</dbReference>
<comment type="subcellular location">
    <subcellularLocation>
        <location evidence="1 12">Mitochondrion inner membrane</location>
        <topology evidence="1 12">Single-pass membrane protein</topology>
    </subcellularLocation>
</comment>
<comment type="similarity">
    <text evidence="2 12">Belongs to the UQCR10/QCR9 family.</text>
</comment>
<dbReference type="SUPFAM" id="SSF81514">
    <property type="entry name" value="Subunit X (non-heme 7 kDa protein) of cytochrome bc1 complex (Ubiquinol-cytochrome c reductase)"/>
    <property type="match status" value="1"/>
</dbReference>
<dbReference type="EMBL" id="BROQ01000023">
    <property type="protein sequence ID" value="GKZ19859.1"/>
    <property type="molecule type" value="Genomic_DNA"/>
</dbReference>
<dbReference type="InterPro" id="IPR008027">
    <property type="entry name" value="QCR9"/>
</dbReference>
<reference evidence="13" key="1">
    <citation type="submission" date="2022-07" db="EMBL/GenBank/DDBJ databases">
        <title>Taxonomy of Aspergillus series Nigri: significant species reduction supported by multi-species coalescent approaches.</title>
        <authorList>
            <person name="Bian C."/>
            <person name="Kusuya Y."/>
            <person name="Sklenar F."/>
            <person name="D'hooge E."/>
            <person name="Yaguchi T."/>
            <person name="Takahashi H."/>
            <person name="Hubka V."/>
        </authorList>
    </citation>
    <scope>NUCLEOTIDE SEQUENCE</scope>
    <source>
        <strain evidence="13">CBS 733.88</strain>
    </source>
</reference>
<evidence type="ECO:0000256" key="8">
    <source>
        <dbReference type="ARBA" id="ARBA00022989"/>
    </source>
</evidence>
<evidence type="ECO:0000256" key="4">
    <source>
        <dbReference type="ARBA" id="ARBA00022660"/>
    </source>
</evidence>
<gene>
    <name evidence="13" type="ORF">AbraCBS73388_004920</name>
</gene>
<evidence type="ECO:0000256" key="12">
    <source>
        <dbReference type="RuleBase" id="RU368056"/>
    </source>
</evidence>
<evidence type="ECO:0000256" key="7">
    <source>
        <dbReference type="ARBA" id="ARBA00022982"/>
    </source>
</evidence>
<evidence type="ECO:0000256" key="10">
    <source>
        <dbReference type="ARBA" id="ARBA00023136"/>
    </source>
</evidence>
<dbReference type="Gene3D" id="1.20.5.260">
    <property type="entry name" value="Cytochrome b-c1 complex subunit 9"/>
    <property type="match status" value="1"/>
</dbReference>
<sequence>MAGAIASAIYQHVSPFTPDIQGLIRRNAVYLTTIFASAFAFELTFDTASNKIWDSFNRGRQWKDIKHQYLNKADDEDDE</sequence>
<comment type="subunit">
    <text evidence="12">Component of the ubiquinol-cytochrome c oxidoreductase (cytochrome b-c1 complex, complex III, CIII), a multisubunit enzyme composed of 3 respiratory subunits cytochrome b, cytochrome c1 and Rieske protein, 2 core protein subunits, and additional low-molecular weight protein subunits.</text>
</comment>